<evidence type="ECO:0000313" key="3">
    <source>
        <dbReference type="EMBL" id="SEI48337.1"/>
    </source>
</evidence>
<evidence type="ECO:0000256" key="1">
    <source>
        <dbReference type="ARBA" id="ARBA00023125"/>
    </source>
</evidence>
<keyword evidence="2" id="KW-0812">Transmembrane</keyword>
<dbReference type="Proteomes" id="UP000242999">
    <property type="component" value="Unassembled WGS sequence"/>
</dbReference>
<gene>
    <name evidence="3" type="ORF">SAMN05421831_102293</name>
</gene>
<dbReference type="EMBL" id="FNYH01000002">
    <property type="protein sequence ID" value="SEI48337.1"/>
    <property type="molecule type" value="Genomic_DNA"/>
</dbReference>
<organism evidence="3 4">
    <name type="scientific">Allopseudospirillum japonicum</name>
    <dbReference type="NCBI Taxonomy" id="64971"/>
    <lineage>
        <taxon>Bacteria</taxon>
        <taxon>Pseudomonadati</taxon>
        <taxon>Pseudomonadota</taxon>
        <taxon>Gammaproteobacteria</taxon>
        <taxon>Oceanospirillales</taxon>
        <taxon>Oceanospirillaceae</taxon>
        <taxon>Allopseudospirillum</taxon>
    </lineage>
</organism>
<dbReference type="InterPro" id="IPR010998">
    <property type="entry name" value="Integrase_recombinase_N"/>
</dbReference>
<protein>
    <submittedName>
        <fullName evidence="3">Uncharacterized protein</fullName>
    </submittedName>
</protein>
<keyword evidence="2" id="KW-1133">Transmembrane helix</keyword>
<evidence type="ECO:0000313" key="4">
    <source>
        <dbReference type="Proteomes" id="UP000242999"/>
    </source>
</evidence>
<accession>A0A1H6R731</accession>
<name>A0A1H6R731_9GAMM</name>
<evidence type="ECO:0000256" key="2">
    <source>
        <dbReference type="SAM" id="Phobius"/>
    </source>
</evidence>
<dbReference type="AlphaFoldDB" id="A0A1H6R731"/>
<keyword evidence="2" id="KW-0472">Membrane</keyword>
<dbReference type="STRING" id="64971.SAMN05421831_102293"/>
<proteinExistence type="predicted"/>
<dbReference type="GO" id="GO:0003677">
    <property type="term" value="F:DNA binding"/>
    <property type="evidence" value="ECO:0007669"/>
    <property type="project" value="UniProtKB-KW"/>
</dbReference>
<sequence length="55" mass="6784">MATKPRFLDLVRERIRTKHYSIRTEEACVGWIKKFIFFIIIVTLLKWVNLKWNNF</sequence>
<keyword evidence="4" id="KW-1185">Reference proteome</keyword>
<dbReference type="Gene3D" id="1.10.150.130">
    <property type="match status" value="1"/>
</dbReference>
<feature type="transmembrane region" description="Helical" evidence="2">
    <location>
        <begin position="28"/>
        <end position="48"/>
    </location>
</feature>
<keyword evidence="1" id="KW-0238">DNA-binding</keyword>
<reference evidence="4" key="1">
    <citation type="submission" date="2016-10" db="EMBL/GenBank/DDBJ databases">
        <authorList>
            <person name="Varghese N."/>
            <person name="Submissions S."/>
        </authorList>
    </citation>
    <scope>NUCLEOTIDE SEQUENCE [LARGE SCALE GENOMIC DNA]</scope>
    <source>
        <strain evidence="4">DSM 7165</strain>
    </source>
</reference>